<reference evidence="2" key="1">
    <citation type="submission" date="2022-10" db="EMBL/GenBank/DDBJ databases">
        <authorList>
            <person name="Aires J."/>
            <person name="Mesa V."/>
        </authorList>
    </citation>
    <scope>NUCLEOTIDE SEQUENCE</scope>
    <source>
        <strain evidence="2">Clostridium neonatale JD116</strain>
    </source>
</reference>
<proteinExistence type="predicted"/>
<evidence type="ECO:0000313" key="2">
    <source>
        <dbReference type="EMBL" id="CAI3555487.1"/>
    </source>
</evidence>
<protein>
    <recommendedName>
        <fullName evidence="4">Rad50/SbcC-type AAA domain-containing protein</fullName>
    </recommendedName>
</protein>
<name>A0AAD1YDT3_9CLOT</name>
<evidence type="ECO:0000256" key="1">
    <source>
        <dbReference type="SAM" id="Coils"/>
    </source>
</evidence>
<sequence length="673" mass="78040">MLKINRLRIQIKTSKREYGFDEIFKTGLNFVASDNNTRGKSSVLIAIYYCLGFEEIIGGVNEKVLTSVYKSTIEDGTDTWPVLESGAFLEINNGYETITIFRAAKMENRDSKLVTVYFGSFDQINNENIGVEEFYVHMKNSAINTKGFHSFLEKFLNVKLPIVTTSDNSERKLYLQLIFSSMFIEQKHGWSDIFSGMPYLGIRDGKKRVTEFVLGLETFENERKRNQLVSKERSIKDRWKAIWQELNILQSREECRVSGIPILPQILEDDFDDKVNVFEIHGEHAPIDLWIERLKKEHESLKTLKPKIIDNFEELQNELHKTEELISEKETLLNELQDESISCRRSIFSLKQNIEVINNDITNNKDAEKLRNLGSELGCQTSNGICPVCSQVIKDTLLPGQHQYEIMSIEQNINHLIAQKEMLEYALKSEKAIKEDVDIQIQKIRTSLITFQRLAKSIRSDLYSVNEDLSETVIYKRMNIAHKIEDLQKFKLELKNITSKFVELSGEWKEYLEDKENMPKDRFSLSDSAKILLFQEKFKENLKDYKYTSISNVDSIKISKDNYLPMIEDFDMKFDSSASDNIRAIWAYTMALLQTSLDKQGNHFGILIFDEPAQHSIGSQDMEKFFNSILKYKDCQVIIGITVNSKEIKEAIKKLDKNKYHLIKIGNKAFMGQ</sequence>
<accession>A0AAD1YDT3</accession>
<evidence type="ECO:0008006" key="4">
    <source>
        <dbReference type="Google" id="ProtNLM"/>
    </source>
</evidence>
<dbReference type="RefSeq" id="WP_125148560.1">
    <property type="nucleotide sequence ID" value="NZ_CAMRXC010000155.1"/>
</dbReference>
<comment type="caution">
    <text evidence="2">The sequence shown here is derived from an EMBL/GenBank/DDBJ whole genome shotgun (WGS) entry which is preliminary data.</text>
</comment>
<dbReference type="Proteomes" id="UP001189143">
    <property type="component" value="Unassembled WGS sequence"/>
</dbReference>
<evidence type="ECO:0000313" key="3">
    <source>
        <dbReference type="Proteomes" id="UP001189143"/>
    </source>
</evidence>
<dbReference type="AlphaFoldDB" id="A0AAD1YDT3"/>
<feature type="coiled-coil region" evidence="1">
    <location>
        <begin position="312"/>
        <end position="339"/>
    </location>
</feature>
<organism evidence="2 3">
    <name type="scientific">Clostridium neonatale</name>
    <dbReference type="NCBI Taxonomy" id="137838"/>
    <lineage>
        <taxon>Bacteria</taxon>
        <taxon>Bacillati</taxon>
        <taxon>Bacillota</taxon>
        <taxon>Clostridia</taxon>
        <taxon>Eubacteriales</taxon>
        <taxon>Clostridiaceae</taxon>
        <taxon>Clostridium</taxon>
    </lineage>
</organism>
<gene>
    <name evidence="2" type="ORF">CNEO2_190065</name>
</gene>
<dbReference type="EMBL" id="CAMTCP010000110">
    <property type="protein sequence ID" value="CAI3555487.1"/>
    <property type="molecule type" value="Genomic_DNA"/>
</dbReference>
<keyword evidence="1" id="KW-0175">Coiled coil</keyword>